<dbReference type="CTD" id="36380270"/>
<sequence>MSKKDYVIFGHPFEIIEDDDNGGMNKRSKRQYEEIVTDEKGRQRFHGAFTGGFSAGYFNTVGSKHGWVPTSFTSTKGKRTNFEGQRREDFMDDEDLGEFGIVSSKVKFKSDYDTLSKTTKQSSIMANSLELHLEGILSLRDDINIGVNILKSMGWKYGQGIGEKLSRKNLEKMRVLERQKNGFNLEKVKEFERFAPDFKFAPDDVELPKAEIKKNRHGIGYKGLISSNSIFNDSKKNTKSQIAGSNVLFKGQAFGVGALEGEDDDIYGMPDMSEYDFELVSKKEKTQKFSSNDAEFVKIEDSQQPRKSFYSDKVPYNFDCKHKPLKFDYKLLPKNILTIKDEMTLEEKKIVFAEGKYAATSILENKSKTIECKKEENIQKDYFSNDSMKRYRYNQFFNYIKRGIILPMPVGMSKNEWEKEIDEFKKLLPIEMAKKYDSLKEGVKSLAQYDYMEKMKEMISNKFVKSEDTEKDILKPTVEEKPKKFRKEITRTVQEWHPSHILCKLFNVKDPFPASDIVGLLYNPNNFKYDSKNEWEKIKGNVSNVKSTIKSEEVEESNDLFTNNSTNDFVNEEVMKVKKDILLAIFDNIEKNNIQEEDEIIPETNVDPCTSKSNDSHTDTNVNVYSETKKLYNDKDNISEILKGFEKIKSDKDSVSKKSHKRRKHKDKDEDYKSSKRHRNRHSRSRSREKDKHKKKRKSDRDSKSPDSKRSKKREKKSKKKRRKRSSSSNSLSDDVINRVVNDYLDKLIK</sequence>
<feature type="compositionally biased region" description="Basic and acidic residues" evidence="2">
    <location>
        <begin position="699"/>
        <end position="709"/>
    </location>
</feature>
<evidence type="ECO:0000259" key="3">
    <source>
        <dbReference type="PROSITE" id="PS50174"/>
    </source>
</evidence>
<feature type="region of interest" description="Disordered" evidence="2">
    <location>
        <begin position="649"/>
        <end position="750"/>
    </location>
</feature>
<feature type="compositionally biased region" description="Polar residues" evidence="2">
    <location>
        <begin position="607"/>
        <end position="621"/>
    </location>
</feature>
<keyword evidence="5" id="KW-1185">Reference proteome</keyword>
<dbReference type="EMBL" id="LN609529">
    <property type="protein sequence ID" value="CEF67905.1"/>
    <property type="molecule type" value="Genomic_DNA"/>
</dbReference>
<name>A0A090LK36_STRRB</name>
<dbReference type="AlphaFoldDB" id="A0A090LK36"/>
<dbReference type="InterPro" id="IPR011666">
    <property type="entry name" value="DUF1604"/>
</dbReference>
<dbReference type="Proteomes" id="UP000035682">
    <property type="component" value="Unplaced"/>
</dbReference>
<evidence type="ECO:0000256" key="2">
    <source>
        <dbReference type="SAM" id="MobiDB-lite"/>
    </source>
</evidence>
<dbReference type="GeneID" id="36380270"/>
<dbReference type="PROSITE" id="PS50174">
    <property type="entry name" value="G_PATCH"/>
    <property type="match status" value="1"/>
</dbReference>
<reference evidence="6" key="2">
    <citation type="submission" date="2020-12" db="UniProtKB">
        <authorList>
            <consortium name="WormBaseParasite"/>
        </authorList>
    </citation>
    <scope>IDENTIFICATION</scope>
</reference>
<dbReference type="STRING" id="34506.A0A090LK36"/>
<comment type="similarity">
    <text evidence="1">Belongs to the GPATCH1 family.</text>
</comment>
<proteinExistence type="inferred from homology"/>
<dbReference type="GO" id="GO:0003723">
    <property type="term" value="F:RNA binding"/>
    <property type="evidence" value="ECO:0007669"/>
    <property type="project" value="TreeGrafter"/>
</dbReference>
<dbReference type="GO" id="GO:0006397">
    <property type="term" value="P:mRNA processing"/>
    <property type="evidence" value="ECO:0007669"/>
    <property type="project" value="InterPro"/>
</dbReference>
<feature type="compositionally biased region" description="Basic residues" evidence="2">
    <location>
        <begin position="657"/>
        <end position="666"/>
    </location>
</feature>
<evidence type="ECO:0000313" key="5">
    <source>
        <dbReference type="Proteomes" id="UP000035682"/>
    </source>
</evidence>
<gene>
    <name evidence="4 6 7" type="ORF">SRAE_2000256600</name>
</gene>
<reference evidence="4 5" key="1">
    <citation type="submission" date="2014-09" db="EMBL/GenBank/DDBJ databases">
        <authorList>
            <person name="Martin A.A."/>
        </authorList>
    </citation>
    <scope>NUCLEOTIDE SEQUENCE</scope>
    <source>
        <strain evidence="5">ED321</strain>
        <strain evidence="4">ED321 Heterogonic</strain>
    </source>
</reference>
<dbReference type="PANTHER" id="PTHR13384">
    <property type="entry name" value="G PATCH DOMAIN-CONTAINING PROTEIN 1"/>
    <property type="match status" value="1"/>
</dbReference>
<feature type="compositionally biased region" description="Basic residues" evidence="2">
    <location>
        <begin position="710"/>
        <end position="726"/>
    </location>
</feature>
<accession>A0A090LK36</accession>
<dbReference type="PANTHER" id="PTHR13384:SF19">
    <property type="entry name" value="G PATCH DOMAIN-CONTAINING PROTEIN 1"/>
    <property type="match status" value="1"/>
</dbReference>
<dbReference type="WormBase" id="SRAE_2000256600">
    <property type="protein sequence ID" value="SRP08123"/>
    <property type="gene ID" value="WBGene00262777"/>
</dbReference>
<evidence type="ECO:0000256" key="1">
    <source>
        <dbReference type="ARBA" id="ARBA00008600"/>
    </source>
</evidence>
<evidence type="ECO:0000313" key="6">
    <source>
        <dbReference type="WBParaSite" id="SRAE_2000256600.1"/>
    </source>
</evidence>
<feature type="compositionally biased region" description="Basic residues" evidence="2">
    <location>
        <begin position="675"/>
        <end position="698"/>
    </location>
</feature>
<evidence type="ECO:0000313" key="4">
    <source>
        <dbReference type="EMBL" id="CEF67905.1"/>
    </source>
</evidence>
<dbReference type="InterPro" id="IPR000467">
    <property type="entry name" value="G_patch_dom"/>
</dbReference>
<protein>
    <submittedName>
        <fullName evidence="6">G-patch domain-containing protein</fullName>
    </submittedName>
</protein>
<organism evidence="4">
    <name type="scientific">Strongyloides ratti</name>
    <name type="common">Parasitic roundworm</name>
    <dbReference type="NCBI Taxonomy" id="34506"/>
    <lineage>
        <taxon>Eukaryota</taxon>
        <taxon>Metazoa</taxon>
        <taxon>Ecdysozoa</taxon>
        <taxon>Nematoda</taxon>
        <taxon>Chromadorea</taxon>
        <taxon>Rhabditida</taxon>
        <taxon>Tylenchina</taxon>
        <taxon>Panagrolaimomorpha</taxon>
        <taxon>Strongyloidoidea</taxon>
        <taxon>Strongyloididae</taxon>
        <taxon>Strongyloides</taxon>
    </lineage>
</organism>
<dbReference type="GO" id="GO:0005634">
    <property type="term" value="C:nucleus"/>
    <property type="evidence" value="ECO:0007669"/>
    <property type="project" value="TreeGrafter"/>
</dbReference>
<dbReference type="Pfam" id="PF07713">
    <property type="entry name" value="DUF1604"/>
    <property type="match status" value="1"/>
</dbReference>
<feature type="domain" description="G-patch" evidence="3">
    <location>
        <begin position="142"/>
        <end position="164"/>
    </location>
</feature>
<dbReference type="RefSeq" id="XP_024507105.1">
    <property type="nucleotide sequence ID" value="XM_024653649.1"/>
</dbReference>
<dbReference type="WBParaSite" id="SRAE_2000256600.1">
    <property type="protein sequence ID" value="SRAE_2000256600.1"/>
    <property type="gene ID" value="WBGene00262777"/>
</dbReference>
<feature type="region of interest" description="Disordered" evidence="2">
    <location>
        <begin position="599"/>
        <end position="621"/>
    </location>
</feature>
<dbReference type="OrthoDB" id="20507at2759"/>
<dbReference type="Pfam" id="PF01585">
    <property type="entry name" value="G-patch"/>
    <property type="match status" value="1"/>
</dbReference>
<evidence type="ECO:0000313" key="7">
    <source>
        <dbReference type="WormBase" id="SRAE_2000256600"/>
    </source>
</evidence>